<evidence type="ECO:0000256" key="8">
    <source>
        <dbReference type="ARBA" id="ARBA00022840"/>
    </source>
</evidence>
<dbReference type="GO" id="GO:0004826">
    <property type="term" value="F:phenylalanine-tRNA ligase activity"/>
    <property type="evidence" value="ECO:0007669"/>
    <property type="project" value="UniProtKB-UniRule"/>
</dbReference>
<feature type="domain" description="Aminoacyl-transfer RNA synthetases class-II family profile" evidence="14">
    <location>
        <begin position="110"/>
        <end position="335"/>
    </location>
</feature>
<keyword evidence="4 13" id="KW-0963">Cytoplasm</keyword>
<evidence type="ECO:0000256" key="3">
    <source>
        <dbReference type="ARBA" id="ARBA00011209"/>
    </source>
</evidence>
<dbReference type="InterPro" id="IPR022911">
    <property type="entry name" value="Phe_tRNA_ligase_alpha1_bac"/>
</dbReference>
<comment type="cofactor">
    <cofactor evidence="13">
        <name>Mg(2+)</name>
        <dbReference type="ChEBI" id="CHEBI:18420"/>
    </cofactor>
    <text evidence="13">Binds 2 magnesium ions per tetramer.</text>
</comment>
<evidence type="ECO:0000256" key="9">
    <source>
        <dbReference type="ARBA" id="ARBA00022842"/>
    </source>
</evidence>
<evidence type="ECO:0000256" key="10">
    <source>
        <dbReference type="ARBA" id="ARBA00022917"/>
    </source>
</evidence>
<dbReference type="GO" id="GO:0005524">
    <property type="term" value="F:ATP binding"/>
    <property type="evidence" value="ECO:0007669"/>
    <property type="project" value="UniProtKB-UniRule"/>
</dbReference>
<dbReference type="InterPro" id="IPR004529">
    <property type="entry name" value="Phe-tRNA-synth_IIc_asu"/>
</dbReference>
<dbReference type="InterPro" id="IPR045864">
    <property type="entry name" value="aa-tRNA-synth_II/BPL/LPL"/>
</dbReference>
<keyword evidence="6 13" id="KW-0479">Metal-binding</keyword>
<keyword evidence="8 13" id="KW-0067">ATP-binding</keyword>
<evidence type="ECO:0000256" key="5">
    <source>
        <dbReference type="ARBA" id="ARBA00022598"/>
    </source>
</evidence>
<comment type="subcellular location">
    <subcellularLocation>
        <location evidence="1 13">Cytoplasm</location>
    </subcellularLocation>
</comment>
<evidence type="ECO:0000313" key="15">
    <source>
        <dbReference type="EMBL" id="ADM95037.1"/>
    </source>
</evidence>
<dbReference type="Gene3D" id="3.30.930.10">
    <property type="entry name" value="Bira Bifunctional Protein, Domain 2"/>
    <property type="match status" value="1"/>
</dbReference>
<dbReference type="SUPFAM" id="SSF46589">
    <property type="entry name" value="tRNA-binding arm"/>
    <property type="match status" value="1"/>
</dbReference>
<dbReference type="InterPro" id="IPR004188">
    <property type="entry name" value="Phe-tRNA_ligase_II_N"/>
</dbReference>
<dbReference type="SUPFAM" id="SSF55681">
    <property type="entry name" value="Class II aaRS and biotin synthetases"/>
    <property type="match status" value="1"/>
</dbReference>
<dbReference type="GO" id="GO:0006432">
    <property type="term" value="P:phenylalanyl-tRNA aminoacylation"/>
    <property type="evidence" value="ECO:0007669"/>
    <property type="project" value="UniProtKB-UniRule"/>
</dbReference>
<reference evidence="15" key="1">
    <citation type="submission" date="2009-11" db="EMBL/GenBank/DDBJ databases">
        <title>Microbial diversity profiles of fluids from low-temperature petroleum reservoirs with and without exogenous water perturbation.</title>
        <authorList>
            <person name="Pham V.D."/>
            <person name="Hnatow L.L."/>
            <person name="Zhang S."/>
            <person name="Fallon R.D."/>
            <person name="DeLong E.F."/>
            <person name="Keeler S.J."/>
        </authorList>
    </citation>
    <scope>NUCLEOTIDE SEQUENCE</scope>
</reference>
<evidence type="ECO:0000256" key="6">
    <source>
        <dbReference type="ARBA" id="ARBA00022723"/>
    </source>
</evidence>
<evidence type="ECO:0000256" key="4">
    <source>
        <dbReference type="ARBA" id="ARBA00022490"/>
    </source>
</evidence>
<keyword evidence="10 13" id="KW-0648">Protein biosynthesis</keyword>
<keyword evidence="11 13" id="KW-0030">Aminoacyl-tRNA synthetase</keyword>
<dbReference type="PANTHER" id="PTHR11538">
    <property type="entry name" value="PHENYLALANYL-TRNA SYNTHETASE"/>
    <property type="match status" value="1"/>
</dbReference>
<comment type="subunit">
    <text evidence="3 13">Tetramer of two alpha and two beta subunits.</text>
</comment>
<dbReference type="InterPro" id="IPR006195">
    <property type="entry name" value="aa-tRNA-synth_II"/>
</dbReference>
<name>G3BMT0_9BACT</name>
<evidence type="ECO:0000256" key="11">
    <source>
        <dbReference type="ARBA" id="ARBA00023146"/>
    </source>
</evidence>
<evidence type="ECO:0000256" key="1">
    <source>
        <dbReference type="ARBA" id="ARBA00004496"/>
    </source>
</evidence>
<evidence type="ECO:0000259" key="14">
    <source>
        <dbReference type="PROSITE" id="PS50862"/>
    </source>
</evidence>
<dbReference type="PROSITE" id="PS50862">
    <property type="entry name" value="AA_TRNA_LIGASE_II"/>
    <property type="match status" value="1"/>
</dbReference>
<comment type="similarity">
    <text evidence="2 13">Belongs to the class-II aminoacyl-tRNA synthetase family. Phe-tRNA synthetase alpha subunit type 1 subfamily.</text>
</comment>
<accession>G3BMT0</accession>
<keyword evidence="7 13" id="KW-0547">Nucleotide-binding</keyword>
<evidence type="ECO:0000256" key="7">
    <source>
        <dbReference type="ARBA" id="ARBA00022741"/>
    </source>
</evidence>
<evidence type="ECO:0000256" key="12">
    <source>
        <dbReference type="ARBA" id="ARBA00049255"/>
    </source>
</evidence>
<gene>
    <name evidence="13" type="primary">pheS</name>
</gene>
<sequence>MDKKIQDLKKQFYKKIATIKNREELKDLRNEFIGRKGLVSKMLKGISLLPSEEKPKFGQMLNNLKQDFLKIILEKEKELLDKKSIKEEYIDITLPGRTFFLGSMHPVTLILKATEDIFLGMGFSVVDGPEIELDYYNFEALNIPKDHPARDDQDSFYITSEILLRTQTSPMQVRTMEKKSPPVRIISTGKCYRRDAIDSTHTPMFHQIEGLAIDKDISLADLKGVITEFCKQIFGKDRVIRFRPGYFPFVEPGAEVDVSCGICGGRGCRSCGYSGWLEIMGAGMVHPRVLEMVGYNTEKYTGFAFGMGAERIAMLKYGITDIRLFFENDLRFLTQFK</sequence>
<proteinExistence type="inferred from homology"/>
<dbReference type="GO" id="GO:0000287">
    <property type="term" value="F:magnesium ion binding"/>
    <property type="evidence" value="ECO:0007669"/>
    <property type="project" value="UniProtKB-UniRule"/>
</dbReference>
<dbReference type="HAMAP" id="MF_00281">
    <property type="entry name" value="Phe_tRNA_synth_alpha1"/>
    <property type="match status" value="1"/>
</dbReference>
<dbReference type="AlphaFoldDB" id="G3BMT0"/>
<comment type="catalytic activity">
    <reaction evidence="12 13">
        <text>tRNA(Phe) + L-phenylalanine + ATP = L-phenylalanyl-tRNA(Phe) + AMP + diphosphate + H(+)</text>
        <dbReference type="Rhea" id="RHEA:19413"/>
        <dbReference type="Rhea" id="RHEA-COMP:9668"/>
        <dbReference type="Rhea" id="RHEA-COMP:9699"/>
        <dbReference type="ChEBI" id="CHEBI:15378"/>
        <dbReference type="ChEBI" id="CHEBI:30616"/>
        <dbReference type="ChEBI" id="CHEBI:33019"/>
        <dbReference type="ChEBI" id="CHEBI:58095"/>
        <dbReference type="ChEBI" id="CHEBI:78442"/>
        <dbReference type="ChEBI" id="CHEBI:78531"/>
        <dbReference type="ChEBI" id="CHEBI:456215"/>
        <dbReference type="EC" id="6.1.1.20"/>
    </reaction>
</comment>
<evidence type="ECO:0000256" key="2">
    <source>
        <dbReference type="ARBA" id="ARBA00010207"/>
    </source>
</evidence>
<dbReference type="NCBIfam" id="TIGR00468">
    <property type="entry name" value="pheS"/>
    <property type="match status" value="1"/>
</dbReference>
<evidence type="ECO:0000256" key="13">
    <source>
        <dbReference type="HAMAP-Rule" id="MF_00281"/>
    </source>
</evidence>
<dbReference type="EMBL" id="GU180083">
    <property type="protein sequence ID" value="ADM95037.1"/>
    <property type="molecule type" value="Genomic_DNA"/>
</dbReference>
<dbReference type="GO" id="GO:0005737">
    <property type="term" value="C:cytoplasm"/>
    <property type="evidence" value="ECO:0007669"/>
    <property type="project" value="UniProtKB-SubCell"/>
</dbReference>
<protein>
    <recommendedName>
        <fullName evidence="13">Phenylalanine--tRNA ligase alpha subunit</fullName>
        <ecNumber evidence="13">6.1.1.20</ecNumber>
    </recommendedName>
    <alternativeName>
        <fullName evidence="13">Phenylalanyl-tRNA synthetase alpha subunit</fullName>
        <shortName evidence="13">PheRS</shortName>
    </alternativeName>
</protein>
<dbReference type="FunFam" id="3.30.930.10:FF:000003">
    <property type="entry name" value="Phenylalanine--tRNA ligase alpha subunit"/>
    <property type="match status" value="1"/>
</dbReference>
<dbReference type="Pfam" id="PF02912">
    <property type="entry name" value="Phe_tRNA-synt_N"/>
    <property type="match status" value="1"/>
</dbReference>
<dbReference type="PANTHER" id="PTHR11538:SF41">
    <property type="entry name" value="PHENYLALANINE--TRNA LIGASE, MITOCHONDRIAL"/>
    <property type="match status" value="1"/>
</dbReference>
<dbReference type="InterPro" id="IPR002319">
    <property type="entry name" value="Phenylalanyl-tRNA_Synthase"/>
</dbReference>
<dbReference type="EC" id="6.1.1.20" evidence="13"/>
<keyword evidence="9 13" id="KW-0460">Magnesium</keyword>
<dbReference type="InterPro" id="IPR010978">
    <property type="entry name" value="tRNA-bd_arm"/>
</dbReference>
<dbReference type="Pfam" id="PF01409">
    <property type="entry name" value="tRNA-synt_2d"/>
    <property type="match status" value="1"/>
</dbReference>
<organism evidence="15">
    <name type="scientific">uncultured Atribacterota bacterium</name>
    <dbReference type="NCBI Taxonomy" id="263865"/>
    <lineage>
        <taxon>Bacteria</taxon>
        <taxon>Pseudomonadati</taxon>
        <taxon>Atribacterota</taxon>
        <taxon>environmental samples</taxon>
    </lineage>
</organism>
<keyword evidence="5 13" id="KW-0436">Ligase</keyword>
<dbReference type="GO" id="GO:0000049">
    <property type="term" value="F:tRNA binding"/>
    <property type="evidence" value="ECO:0007669"/>
    <property type="project" value="InterPro"/>
</dbReference>
<dbReference type="CDD" id="cd00496">
    <property type="entry name" value="PheRS_alpha_core"/>
    <property type="match status" value="1"/>
</dbReference>
<feature type="binding site" evidence="13">
    <location>
        <position position="251"/>
    </location>
    <ligand>
        <name>Mg(2+)</name>
        <dbReference type="ChEBI" id="CHEBI:18420"/>
        <note>shared with beta subunit</note>
    </ligand>
</feature>